<dbReference type="STRING" id="1693.BMIN_0904"/>
<dbReference type="Pfam" id="PF03734">
    <property type="entry name" value="YkuD"/>
    <property type="match status" value="1"/>
</dbReference>
<dbReference type="GO" id="GO:0071555">
    <property type="term" value="P:cell wall organization"/>
    <property type="evidence" value="ECO:0007669"/>
    <property type="project" value="UniProtKB-KW"/>
</dbReference>
<evidence type="ECO:0000313" key="9">
    <source>
        <dbReference type="EMBL" id="KFI73910.1"/>
    </source>
</evidence>
<dbReference type="EMBL" id="JGZD01000005">
    <property type="protein sequence ID" value="KFI73910.1"/>
    <property type="molecule type" value="Genomic_DNA"/>
</dbReference>
<dbReference type="InterPro" id="IPR038054">
    <property type="entry name" value="LD_TPept-like_central_sf"/>
</dbReference>
<evidence type="ECO:0000256" key="5">
    <source>
        <dbReference type="ARBA" id="ARBA00023316"/>
    </source>
</evidence>
<dbReference type="InterPro" id="IPR005490">
    <property type="entry name" value="LD_TPept_cat_dom"/>
</dbReference>
<keyword evidence="4" id="KW-0573">Peptidoglycan synthesis</keyword>
<evidence type="ECO:0000256" key="6">
    <source>
        <dbReference type="SAM" id="MobiDB-lite"/>
    </source>
</evidence>
<dbReference type="CDD" id="cd16913">
    <property type="entry name" value="YkuD_like"/>
    <property type="match status" value="1"/>
</dbReference>
<dbReference type="UniPathway" id="UPA00219"/>
<keyword evidence="3" id="KW-0133">Cell shape</keyword>
<proteinExistence type="predicted"/>
<protein>
    <submittedName>
        <fullName evidence="9">ErfK/YbiS/YcfS/YnhG superfamily protein</fullName>
    </submittedName>
</protein>
<dbReference type="GO" id="GO:0009252">
    <property type="term" value="P:peptidoglycan biosynthetic process"/>
    <property type="evidence" value="ECO:0007669"/>
    <property type="project" value="UniProtKB-UniPathway"/>
</dbReference>
<evidence type="ECO:0000256" key="3">
    <source>
        <dbReference type="ARBA" id="ARBA00022960"/>
    </source>
</evidence>
<feature type="region of interest" description="Disordered" evidence="6">
    <location>
        <begin position="1"/>
        <end position="77"/>
    </location>
</feature>
<keyword evidence="10" id="KW-1185">Reference proteome</keyword>
<evidence type="ECO:0000256" key="1">
    <source>
        <dbReference type="ARBA" id="ARBA00004752"/>
    </source>
</evidence>
<dbReference type="GO" id="GO:0016740">
    <property type="term" value="F:transferase activity"/>
    <property type="evidence" value="ECO:0007669"/>
    <property type="project" value="UniProtKB-KW"/>
</dbReference>
<organism evidence="9 10">
    <name type="scientific">Bifidobacterium minimum</name>
    <dbReference type="NCBI Taxonomy" id="1693"/>
    <lineage>
        <taxon>Bacteria</taxon>
        <taxon>Bacillati</taxon>
        <taxon>Actinomycetota</taxon>
        <taxon>Actinomycetes</taxon>
        <taxon>Bifidobacteriales</taxon>
        <taxon>Bifidobacteriaceae</taxon>
        <taxon>Bifidobacterium</taxon>
    </lineage>
</organism>
<dbReference type="Gene3D" id="3.10.20.800">
    <property type="match status" value="1"/>
</dbReference>
<dbReference type="Gene3D" id="2.40.440.10">
    <property type="entry name" value="L,D-transpeptidase catalytic domain-like"/>
    <property type="match status" value="1"/>
</dbReference>
<keyword evidence="2" id="KW-0808">Transferase</keyword>
<evidence type="ECO:0000313" key="10">
    <source>
        <dbReference type="Proteomes" id="UP000029014"/>
    </source>
</evidence>
<evidence type="ECO:0000256" key="4">
    <source>
        <dbReference type="ARBA" id="ARBA00022984"/>
    </source>
</evidence>
<dbReference type="InterPro" id="IPR038063">
    <property type="entry name" value="Transpep_catalytic_dom"/>
</dbReference>
<keyword evidence="7" id="KW-0812">Transmembrane</keyword>
<dbReference type="AlphaFoldDB" id="A0A087BSB0"/>
<dbReference type="Proteomes" id="UP000029014">
    <property type="component" value="Unassembled WGS sequence"/>
</dbReference>
<sequence>MIDGGRGFNHDGDGGGDGVGTGDGVGRSSRSGGHVHDGADYPDPDYPDPDYPGADYPDSGDVYYEDVDDEPMPLSAVSDVTDEEVVRKRESKRQSIGLVVFAVVCALCALAVGIGLRLAESHYRDRALPGVTFAGSSVAGMTSAQLKDTVTRAAKRTGLNLSDGDSQSAKATLEDLGVTVKVAPTVRSILSAKRNSNVFLRYMPFTGESVDLTVSRDDTALSEYLTKRFVRKADRPVASTIGYDKFHKVFIVNGGLPGKAPQSTVIRDAIDDVVSDPGSFKDVTFRYERAEMPVSIETATAAAQKANSRLGLSLSVTGGGRRLDVDRATIASWVVAKGNSVKGTISLSYSRDAIREYLEKKLPSSVGRTMVNEKDIVDGSGKTVMVDVKGVDGVTVSNVDELVDSLHSAVKSGTSGSFSATTTTQPHGKSTVVVDMRIVVDLSAQTATVYKGSRVAARFLVSAGQGAAEGSTQSHVVKTAKKASVSVSSSKTGDGGASTSASSSSAAWVTYYGSSQAFLSASWSDESIKTGNPSSAPSSSFVDMYSSDAQWIYTNCPKGTRVQFTGTAPSSSVR</sequence>
<dbReference type="SUPFAM" id="SSF141523">
    <property type="entry name" value="L,D-transpeptidase catalytic domain-like"/>
    <property type="match status" value="1"/>
</dbReference>
<gene>
    <name evidence="9" type="ORF">BMIN_0904</name>
</gene>
<feature type="domain" description="L,D-TPase catalytic" evidence="8">
    <location>
        <begin position="437"/>
        <end position="563"/>
    </location>
</feature>
<accession>A0A087BSB0</accession>
<dbReference type="RefSeq" id="WP_022861831.1">
    <property type="nucleotide sequence ID" value="NZ_JGZD01000005.1"/>
</dbReference>
<dbReference type="GO" id="GO:0008360">
    <property type="term" value="P:regulation of cell shape"/>
    <property type="evidence" value="ECO:0007669"/>
    <property type="project" value="UniProtKB-KW"/>
</dbReference>
<name>A0A087BSB0_9BIFI</name>
<dbReference type="eggNOG" id="COG1376">
    <property type="taxonomic scope" value="Bacteria"/>
</dbReference>
<feature type="compositionally biased region" description="Gly residues" evidence="6">
    <location>
        <begin position="15"/>
        <end position="25"/>
    </location>
</feature>
<keyword evidence="7" id="KW-0472">Membrane</keyword>
<keyword evidence="7" id="KW-1133">Transmembrane helix</keyword>
<evidence type="ECO:0000259" key="8">
    <source>
        <dbReference type="Pfam" id="PF03734"/>
    </source>
</evidence>
<reference evidence="9 10" key="1">
    <citation type="submission" date="2014-03" db="EMBL/GenBank/DDBJ databases">
        <title>Genomics of Bifidobacteria.</title>
        <authorList>
            <person name="Ventura M."/>
            <person name="Milani C."/>
            <person name="Lugli G.A."/>
        </authorList>
    </citation>
    <scope>NUCLEOTIDE SEQUENCE [LARGE SCALE GENOMIC DNA]</scope>
    <source>
        <strain evidence="9 10">LMG 11592</strain>
    </source>
</reference>
<feature type="transmembrane region" description="Helical" evidence="7">
    <location>
        <begin position="96"/>
        <end position="116"/>
    </location>
</feature>
<evidence type="ECO:0000256" key="2">
    <source>
        <dbReference type="ARBA" id="ARBA00022679"/>
    </source>
</evidence>
<comment type="caution">
    <text evidence="9">The sequence shown here is derived from an EMBL/GenBank/DDBJ whole genome shotgun (WGS) entry which is preliminary data.</text>
</comment>
<evidence type="ECO:0000256" key="7">
    <source>
        <dbReference type="SAM" id="Phobius"/>
    </source>
</evidence>
<comment type="pathway">
    <text evidence="1">Cell wall biogenesis; peptidoglycan biosynthesis.</text>
</comment>
<keyword evidence="5" id="KW-0961">Cell wall biogenesis/degradation</keyword>